<evidence type="ECO:0000259" key="2">
    <source>
        <dbReference type="Pfam" id="PF13439"/>
    </source>
</evidence>
<evidence type="ECO:0000259" key="1">
    <source>
        <dbReference type="Pfam" id="PF00534"/>
    </source>
</evidence>
<dbReference type="RefSeq" id="WP_379188407.1">
    <property type="nucleotide sequence ID" value="NZ_JBHSOW010000042.1"/>
</dbReference>
<keyword evidence="3" id="KW-0328">Glycosyltransferase</keyword>
<reference evidence="4" key="1">
    <citation type="journal article" date="2019" name="Int. J. Syst. Evol. Microbiol.">
        <title>The Global Catalogue of Microorganisms (GCM) 10K type strain sequencing project: providing services to taxonomists for standard genome sequencing and annotation.</title>
        <authorList>
            <consortium name="The Broad Institute Genomics Platform"/>
            <consortium name="The Broad Institute Genome Sequencing Center for Infectious Disease"/>
            <person name="Wu L."/>
            <person name="Ma J."/>
        </authorList>
    </citation>
    <scope>NUCLEOTIDE SEQUENCE [LARGE SCALE GENOMIC DNA]</scope>
    <source>
        <strain evidence="4">CGMCC 1.3240</strain>
    </source>
</reference>
<dbReference type="InterPro" id="IPR028098">
    <property type="entry name" value="Glyco_trans_4-like_N"/>
</dbReference>
<dbReference type="CDD" id="cd03801">
    <property type="entry name" value="GT4_PimA-like"/>
    <property type="match status" value="1"/>
</dbReference>
<dbReference type="PANTHER" id="PTHR12526">
    <property type="entry name" value="GLYCOSYLTRANSFERASE"/>
    <property type="match status" value="1"/>
</dbReference>
<dbReference type="Pfam" id="PF13439">
    <property type="entry name" value="Glyco_transf_4"/>
    <property type="match status" value="1"/>
</dbReference>
<gene>
    <name evidence="3" type="ORF">ACFPYJ_12155</name>
</gene>
<keyword evidence="4" id="KW-1185">Reference proteome</keyword>
<dbReference type="SUPFAM" id="SSF53756">
    <property type="entry name" value="UDP-Glycosyltransferase/glycogen phosphorylase"/>
    <property type="match status" value="1"/>
</dbReference>
<evidence type="ECO:0000313" key="3">
    <source>
        <dbReference type="EMBL" id="MFC5649862.1"/>
    </source>
</evidence>
<feature type="domain" description="Glycosyltransferase subfamily 4-like N-terminal" evidence="2">
    <location>
        <begin position="14"/>
        <end position="221"/>
    </location>
</feature>
<feature type="domain" description="Glycosyl transferase family 1" evidence="1">
    <location>
        <begin position="228"/>
        <end position="384"/>
    </location>
</feature>
<dbReference type="Proteomes" id="UP001596047">
    <property type="component" value="Unassembled WGS sequence"/>
</dbReference>
<keyword evidence="3" id="KW-0808">Transferase</keyword>
<dbReference type="PANTHER" id="PTHR12526:SF638">
    <property type="entry name" value="SPORE COAT PROTEIN SA"/>
    <property type="match status" value="1"/>
</dbReference>
<name>A0ABW0VXY0_9BACL</name>
<dbReference type="GO" id="GO:0016757">
    <property type="term" value="F:glycosyltransferase activity"/>
    <property type="evidence" value="ECO:0007669"/>
    <property type="project" value="UniProtKB-KW"/>
</dbReference>
<dbReference type="InterPro" id="IPR001296">
    <property type="entry name" value="Glyco_trans_1"/>
</dbReference>
<protein>
    <submittedName>
        <fullName evidence="3">Glycosyltransferase family 4 protein</fullName>
        <ecNumber evidence="3">2.4.-.-</ecNumber>
    </submittedName>
</protein>
<comment type="caution">
    <text evidence="3">The sequence shown here is derived from an EMBL/GenBank/DDBJ whole genome shotgun (WGS) entry which is preliminary data.</text>
</comment>
<sequence length="419" mass="48523">MNVLLVNKFYYIKGGSETYLFALKEQLEAEGHHVVPFSMDDSKNEKTKYSEYFVENVDYNNMSFFKKIKSASNIIYSFESKRNIKRLLDDENIDISHLHLFQHQISPSILFPLKQKRIPVVYTVHDLKVMCPNYKMMTNNTVCEQCKDGKFYNAMKNKCVKNSLSASSISMLEAYFHKFMKIYDSYIDYFITPSEYYKQKMIEWGYPPGKITHIPNFVHIDKYQPYYGNDGYFLYLGRLSEEKGIMTLLKSLAYTKTQVKLVIAGTGPLSESIKEYISDHDLEDRVKLLGFVSGTQLQTTIQRSKCVVMPSEWYENGPLSLIESFAYGKPVIGSNIGGIPEHIDPNVNGLVFESKNAQELADKIDYMNSLSDAEINRFGTHARKKAETEYSHEVHFKQLKKIYDYLLAKKYNSTTETIK</sequence>
<dbReference type="Pfam" id="PF00534">
    <property type="entry name" value="Glycos_transf_1"/>
    <property type="match status" value="1"/>
</dbReference>
<organism evidence="3 4">
    <name type="scientific">Paenibacillus solisilvae</name>
    <dbReference type="NCBI Taxonomy" id="2486751"/>
    <lineage>
        <taxon>Bacteria</taxon>
        <taxon>Bacillati</taxon>
        <taxon>Bacillota</taxon>
        <taxon>Bacilli</taxon>
        <taxon>Bacillales</taxon>
        <taxon>Paenibacillaceae</taxon>
        <taxon>Paenibacillus</taxon>
    </lineage>
</organism>
<dbReference type="Gene3D" id="3.40.50.2000">
    <property type="entry name" value="Glycogen Phosphorylase B"/>
    <property type="match status" value="2"/>
</dbReference>
<evidence type="ECO:0000313" key="4">
    <source>
        <dbReference type="Proteomes" id="UP001596047"/>
    </source>
</evidence>
<proteinExistence type="predicted"/>
<dbReference type="EMBL" id="JBHSOW010000042">
    <property type="protein sequence ID" value="MFC5649862.1"/>
    <property type="molecule type" value="Genomic_DNA"/>
</dbReference>
<accession>A0ABW0VXY0</accession>
<dbReference type="EC" id="2.4.-.-" evidence="3"/>